<proteinExistence type="predicted"/>
<dbReference type="RefSeq" id="WP_090230677.1">
    <property type="nucleotide sequence ID" value="NZ_FNJC01000006.1"/>
</dbReference>
<sequence>MSDRRLSLNNGGSTASENFKVVPLKVVPRIVEVEVVRDKQAMISAAWRHGYEVGHRAAMRQVRSATLSDWLTGKIGSQNGK</sequence>
<evidence type="ECO:0000313" key="1">
    <source>
        <dbReference type="EMBL" id="SDP63025.1"/>
    </source>
</evidence>
<accession>A0A1H0UAJ7</accession>
<protein>
    <submittedName>
        <fullName evidence="1">Uncharacterized protein</fullName>
    </submittedName>
</protein>
<gene>
    <name evidence="1" type="ORF">SAMN04488061_3543</name>
</gene>
<organism evidence="1 2">
    <name type="scientific">Filomicrobium insigne</name>
    <dbReference type="NCBI Taxonomy" id="418854"/>
    <lineage>
        <taxon>Bacteria</taxon>
        <taxon>Pseudomonadati</taxon>
        <taxon>Pseudomonadota</taxon>
        <taxon>Alphaproteobacteria</taxon>
        <taxon>Hyphomicrobiales</taxon>
        <taxon>Hyphomicrobiaceae</taxon>
        <taxon>Filomicrobium</taxon>
    </lineage>
</organism>
<dbReference type="Proteomes" id="UP000198795">
    <property type="component" value="Unassembled WGS sequence"/>
</dbReference>
<name>A0A1H0UAJ7_9HYPH</name>
<comment type="caution">
    <text evidence="1">The sequence shown here is derived from an EMBL/GenBank/DDBJ whole genome shotgun (WGS) entry which is preliminary data.</text>
</comment>
<reference evidence="1 2" key="1">
    <citation type="submission" date="2016-10" db="EMBL/GenBank/DDBJ databases">
        <authorList>
            <person name="Varghese N."/>
            <person name="Submissions S."/>
        </authorList>
    </citation>
    <scope>NUCLEOTIDE SEQUENCE [LARGE SCALE GENOMIC DNA]</scope>
    <source>
        <strain evidence="1 2">CGMCC 1.6497</strain>
    </source>
</reference>
<evidence type="ECO:0000313" key="2">
    <source>
        <dbReference type="Proteomes" id="UP000198795"/>
    </source>
</evidence>
<dbReference type="EMBL" id="FNJC01000006">
    <property type="protein sequence ID" value="SDP63025.1"/>
    <property type="molecule type" value="Genomic_DNA"/>
</dbReference>
<keyword evidence="2" id="KW-1185">Reference proteome</keyword>